<dbReference type="Proteomes" id="UP000310760">
    <property type="component" value="Unassembled WGS sequence"/>
</dbReference>
<gene>
    <name evidence="1" type="ORF">E5339_00055</name>
</gene>
<dbReference type="AlphaFoldDB" id="A0A4S2FVR4"/>
<reference evidence="1 2" key="1">
    <citation type="submission" date="2019-04" db="EMBL/GenBank/DDBJ databases">
        <title>Microbes associate with the intestines of laboratory mice.</title>
        <authorList>
            <person name="Navarre W."/>
            <person name="Wong E."/>
            <person name="Huang K."/>
            <person name="Tropini C."/>
            <person name="Ng K."/>
            <person name="Yu B."/>
        </authorList>
    </citation>
    <scope>NUCLEOTIDE SEQUENCE [LARGE SCALE GENOMIC DNA]</scope>
    <source>
        <strain evidence="1 2">NM22_B1</strain>
    </source>
</reference>
<protein>
    <submittedName>
        <fullName evidence="1">Polysaccharide pyruvyl transferase family protein</fullName>
    </submittedName>
</protein>
<keyword evidence="1" id="KW-0808">Transferase</keyword>
<accession>A0A4S2FVR4</accession>
<name>A0A4S2FVR4_9BACT</name>
<comment type="caution">
    <text evidence="1">The sequence shown here is derived from an EMBL/GenBank/DDBJ whole genome shotgun (WGS) entry which is preliminary data.</text>
</comment>
<evidence type="ECO:0000313" key="1">
    <source>
        <dbReference type="EMBL" id="TGY73372.1"/>
    </source>
</evidence>
<evidence type="ECO:0000313" key="2">
    <source>
        <dbReference type="Proteomes" id="UP000310760"/>
    </source>
</evidence>
<proteinExistence type="predicted"/>
<dbReference type="GO" id="GO:0016740">
    <property type="term" value="F:transferase activity"/>
    <property type="evidence" value="ECO:0007669"/>
    <property type="project" value="UniProtKB-KW"/>
</dbReference>
<organism evidence="1 2">
    <name type="scientific">Phocaeicola sartorii</name>
    <dbReference type="NCBI Taxonomy" id="671267"/>
    <lineage>
        <taxon>Bacteria</taxon>
        <taxon>Pseudomonadati</taxon>
        <taxon>Bacteroidota</taxon>
        <taxon>Bacteroidia</taxon>
        <taxon>Bacteroidales</taxon>
        <taxon>Bacteroidaceae</taxon>
        <taxon>Phocaeicola</taxon>
    </lineage>
</organism>
<dbReference type="Pfam" id="PF04230">
    <property type="entry name" value="PS_pyruv_trans"/>
    <property type="match status" value="1"/>
</dbReference>
<dbReference type="InterPro" id="IPR007345">
    <property type="entry name" value="Polysacch_pyruvyl_Trfase"/>
</dbReference>
<sequence>MQTENMKKKIGLLTMHRVVNFGSILQAYATQIVIEKLGYDCEIINYQYPNKIHSMDYTSPLLNVVQFLMEIRFGFPERKKRRKFRLFREKYLHQSEYFKTRDDLLERIPEYDTYIVGSDQTWNIRHIGFDDIFLLSFVPADKRRISYASSAARKELPSLYVNSFKQYLSVFNAISVRERHTQELIKSLLGKDVPITLDPTLLLDANEWQFLAKKSKLKVKTPFILVYILKYSFLPYPTATKVIKDVYDKYHLPIVALRYSARENMGIEDVIDLHESVGPEDFLWLFMNASYVITTSFHGTAFSLNFRKPFYAIYNSSIEDDRIYSLLHLLGAESCGIDVCKDYQNVETINYDKVSEVLNSERNKSILFLKNNLK</sequence>
<dbReference type="EMBL" id="SRYJ01000001">
    <property type="protein sequence ID" value="TGY73372.1"/>
    <property type="molecule type" value="Genomic_DNA"/>
</dbReference>